<dbReference type="Proteomes" id="UP000594759">
    <property type="component" value="Chromosome"/>
</dbReference>
<keyword evidence="3" id="KW-1185">Reference proteome</keyword>
<dbReference type="Gene3D" id="3.40.630.40">
    <property type="entry name" value="Zn-dependent exopeptidases"/>
    <property type="match status" value="1"/>
</dbReference>
<gene>
    <name evidence="2" type="ORF">IZT61_04250</name>
</gene>
<dbReference type="RefSeq" id="WP_196099954.1">
    <property type="nucleotide sequence ID" value="NZ_CP064939.1"/>
</dbReference>
<protein>
    <recommendedName>
        <fullName evidence="4">N-formylglutamate amidohydrolase</fullName>
    </recommendedName>
</protein>
<evidence type="ECO:0000313" key="2">
    <source>
        <dbReference type="EMBL" id="QPH40500.1"/>
    </source>
</evidence>
<accession>A0A7S9L100</accession>
<evidence type="ECO:0008006" key="4">
    <source>
        <dbReference type="Google" id="ProtNLM"/>
    </source>
</evidence>
<name>A0A7S9L100_9SPHI</name>
<feature type="signal peptide" evidence="1">
    <location>
        <begin position="1"/>
        <end position="22"/>
    </location>
</feature>
<proteinExistence type="predicted"/>
<evidence type="ECO:0000256" key="1">
    <source>
        <dbReference type="SAM" id="SignalP"/>
    </source>
</evidence>
<dbReference type="SUPFAM" id="SSF53187">
    <property type="entry name" value="Zn-dependent exopeptidases"/>
    <property type="match status" value="1"/>
</dbReference>
<feature type="chain" id="PRO_5032558692" description="N-formylglutamate amidohydrolase" evidence="1">
    <location>
        <begin position="23"/>
        <end position="335"/>
    </location>
</feature>
<reference evidence="2 3" key="1">
    <citation type="submission" date="2020-11" db="EMBL/GenBank/DDBJ databases">
        <title>Pedobacter endophytica, an endophytic bacteria isolated form Carex pumila.</title>
        <authorList>
            <person name="Peng Y."/>
            <person name="Jiang L."/>
            <person name="Lee J."/>
        </authorList>
    </citation>
    <scope>NUCLEOTIDE SEQUENCE [LARGE SCALE GENOMIC DNA]</scope>
    <source>
        <strain evidence="2 3">JBR3-12</strain>
    </source>
</reference>
<dbReference type="AlphaFoldDB" id="A0A7S9L100"/>
<evidence type="ECO:0000313" key="3">
    <source>
        <dbReference type="Proteomes" id="UP000594759"/>
    </source>
</evidence>
<dbReference type="KEGG" id="pex:IZT61_04250"/>
<organism evidence="2 3">
    <name type="scientific">Pedobacter endophyticus</name>
    <dbReference type="NCBI Taxonomy" id="2789740"/>
    <lineage>
        <taxon>Bacteria</taxon>
        <taxon>Pseudomonadati</taxon>
        <taxon>Bacteroidota</taxon>
        <taxon>Sphingobacteriia</taxon>
        <taxon>Sphingobacteriales</taxon>
        <taxon>Sphingobacteriaceae</taxon>
        <taxon>Pedobacter</taxon>
    </lineage>
</organism>
<sequence length="335" mass="36967">MFKKMMGVAVLAITLFTTEINAADFKNVCFQDSVQHYEPGKRYIFKVSSPTGEFANAIEYIAGDAKSRLILTSPHGGDLRPEFMHTRTKDFVVTADDNDYGDTESFASVSDTKTLELTEELAEEIKQTTGLRPHIILNHLHRSKLDANRAMSLAAQGDKNAEAAWKAFHQYIDDAKKQVAINGDGLVLDIHGNAHRPQRTEVGLLLKSKDFTAGDLESFADKSSVKAMVKSGKATMTELIKGDFALGTLLNNNGVVATPSKSIPNPIDPQVFPDGKYFNGGYNTARHGSKFSGNISAIQLEFNGDVRVNDAKRGEYVKSISKVINQFMNKYFYQL</sequence>
<dbReference type="EMBL" id="CP064939">
    <property type="protein sequence ID" value="QPH40500.1"/>
    <property type="molecule type" value="Genomic_DNA"/>
</dbReference>
<keyword evidence="1" id="KW-0732">Signal</keyword>